<keyword evidence="1" id="KW-0472">Membrane</keyword>
<dbReference type="RefSeq" id="WP_017466421.1">
    <property type="nucleotide sequence ID" value="NZ_CP079220.1"/>
</dbReference>
<keyword evidence="1" id="KW-1133">Transmembrane helix</keyword>
<keyword evidence="1" id="KW-0812">Transmembrane</keyword>
<evidence type="ECO:0000256" key="1">
    <source>
        <dbReference type="SAM" id="Phobius"/>
    </source>
</evidence>
<feature type="transmembrane region" description="Helical" evidence="1">
    <location>
        <begin position="42"/>
        <end position="63"/>
    </location>
</feature>
<reference evidence="2" key="1">
    <citation type="submission" date="1999-01" db="EMBL/GenBank/DDBJ databases">
        <title>Sequence analysis of 43D2 fosmid clone of Zymomonas mobilis ZM4.</title>
        <authorList>
            <person name="Lee H.J."/>
            <person name="Kang H.S."/>
        </authorList>
    </citation>
    <scope>NUCLEOTIDE SEQUENCE</scope>
    <source>
        <strain evidence="2">ZM4</strain>
    </source>
</reference>
<protein>
    <submittedName>
        <fullName evidence="2">Uncharacterized protein</fullName>
    </submittedName>
</protein>
<organism evidence="2">
    <name type="scientific">Zymomonas mobilis</name>
    <dbReference type="NCBI Taxonomy" id="542"/>
    <lineage>
        <taxon>Bacteria</taxon>
        <taxon>Pseudomonadati</taxon>
        <taxon>Pseudomonadota</taxon>
        <taxon>Alphaproteobacteria</taxon>
        <taxon>Sphingomonadales</taxon>
        <taxon>Zymomonadaceae</taxon>
        <taxon>Zymomonas</taxon>
    </lineage>
</organism>
<name>Q9X5E6_ZYMMB</name>
<dbReference type="EMBL" id="AF124757">
    <property type="protein sequence ID" value="AAD29653.1"/>
    <property type="molecule type" value="Genomic_DNA"/>
</dbReference>
<accession>Q5NNC9</accession>
<evidence type="ECO:0000313" key="2">
    <source>
        <dbReference type="EMBL" id="AAD29653.1"/>
    </source>
</evidence>
<sequence>MSYFALDTIKSLCSDNKDGGKNRTKQELKLKSHAVFKKGKTMITFCFWGILFVAALSSVISLIRDIRYIGRWISSFYFPPIHKAITINIKLAPKTPSIKPRPRFFTWFEIPDNLA</sequence>
<dbReference type="AlphaFoldDB" id="Q9X5E6"/>
<proteinExistence type="predicted"/>
<accession>Q9X5E6</accession>